<reference evidence="1" key="1">
    <citation type="submission" date="2023-07" db="EMBL/GenBank/DDBJ databases">
        <title>Sorghum-associated microbial communities from plants grown in Nebraska, USA.</title>
        <authorList>
            <person name="Schachtman D."/>
        </authorList>
    </citation>
    <scope>NUCLEOTIDE SEQUENCE</scope>
    <source>
        <strain evidence="1">DS1061</strain>
    </source>
</reference>
<gene>
    <name evidence="1" type="ORF">J2793_007119</name>
</gene>
<dbReference type="Proteomes" id="UP001229486">
    <property type="component" value="Unassembled WGS sequence"/>
</dbReference>
<dbReference type="RefSeq" id="WP_392396203.1">
    <property type="nucleotide sequence ID" value="NZ_JAURTK010000025.1"/>
</dbReference>
<proteinExistence type="predicted"/>
<evidence type="ECO:0000313" key="1">
    <source>
        <dbReference type="EMBL" id="MDP9651644.1"/>
    </source>
</evidence>
<dbReference type="EMBL" id="JAURTK010000025">
    <property type="protein sequence ID" value="MDP9651644.1"/>
    <property type="molecule type" value="Genomic_DNA"/>
</dbReference>
<protein>
    <submittedName>
        <fullName evidence="1">Uncharacterized protein</fullName>
    </submittedName>
</protein>
<sequence>MNYSLNLELAFRLSAAELPTIETEYHRLWQFASTLQVAGFPIDG</sequence>
<accession>A0AB73IRA1</accession>
<organism evidence="1 2">
    <name type="scientific">Paraburkholderia caledonica</name>
    <dbReference type="NCBI Taxonomy" id="134536"/>
    <lineage>
        <taxon>Bacteria</taxon>
        <taxon>Pseudomonadati</taxon>
        <taxon>Pseudomonadota</taxon>
        <taxon>Betaproteobacteria</taxon>
        <taxon>Burkholderiales</taxon>
        <taxon>Burkholderiaceae</taxon>
        <taxon>Paraburkholderia</taxon>
    </lineage>
</organism>
<name>A0AB73IRA1_9BURK</name>
<evidence type="ECO:0000313" key="2">
    <source>
        <dbReference type="Proteomes" id="UP001229486"/>
    </source>
</evidence>
<dbReference type="AlphaFoldDB" id="A0AB73IRA1"/>
<comment type="caution">
    <text evidence="1">The sequence shown here is derived from an EMBL/GenBank/DDBJ whole genome shotgun (WGS) entry which is preliminary data.</text>
</comment>